<keyword evidence="6" id="KW-0805">Transcription regulation</keyword>
<dbReference type="PROSITE" id="PS50950">
    <property type="entry name" value="ZF_THAP"/>
    <property type="match status" value="1"/>
</dbReference>
<feature type="region of interest" description="Disordered" evidence="13">
    <location>
        <begin position="197"/>
        <end position="216"/>
    </location>
</feature>
<dbReference type="AlphaFoldDB" id="A0AAE1LJ19"/>
<dbReference type="GO" id="GO:0008270">
    <property type="term" value="F:zinc ion binding"/>
    <property type="evidence" value="ECO:0007669"/>
    <property type="project" value="UniProtKB-KW"/>
</dbReference>
<keyword evidence="16" id="KW-1185">Reference proteome</keyword>
<evidence type="ECO:0000256" key="8">
    <source>
        <dbReference type="ARBA" id="ARBA00023125"/>
    </source>
</evidence>
<dbReference type="EMBL" id="JAHWGI010001064">
    <property type="protein sequence ID" value="KAK3922056.1"/>
    <property type="molecule type" value="Genomic_DNA"/>
</dbReference>
<evidence type="ECO:0000256" key="7">
    <source>
        <dbReference type="ARBA" id="ARBA00023054"/>
    </source>
</evidence>
<dbReference type="InterPro" id="IPR006612">
    <property type="entry name" value="THAP_Znf"/>
</dbReference>
<dbReference type="SUPFAM" id="SSF57716">
    <property type="entry name" value="Glucocorticoid receptor-like (DNA-binding domain)"/>
    <property type="match status" value="1"/>
</dbReference>
<evidence type="ECO:0000256" key="3">
    <source>
        <dbReference type="ARBA" id="ARBA00022723"/>
    </source>
</evidence>
<evidence type="ECO:0000259" key="14">
    <source>
        <dbReference type="PROSITE" id="PS50950"/>
    </source>
</evidence>
<keyword evidence="3" id="KW-0479">Metal-binding</keyword>
<dbReference type="InterPro" id="IPR026516">
    <property type="entry name" value="THAP1/10"/>
</dbReference>
<comment type="similarity">
    <text evidence="2">Belongs to the THAP1 family.</text>
</comment>
<organism evidence="15 16">
    <name type="scientific">Frankliniella fusca</name>
    <dbReference type="NCBI Taxonomy" id="407009"/>
    <lineage>
        <taxon>Eukaryota</taxon>
        <taxon>Metazoa</taxon>
        <taxon>Ecdysozoa</taxon>
        <taxon>Arthropoda</taxon>
        <taxon>Hexapoda</taxon>
        <taxon>Insecta</taxon>
        <taxon>Pterygota</taxon>
        <taxon>Neoptera</taxon>
        <taxon>Paraneoptera</taxon>
        <taxon>Thysanoptera</taxon>
        <taxon>Terebrantia</taxon>
        <taxon>Thripoidea</taxon>
        <taxon>Thripidae</taxon>
        <taxon>Frankliniella</taxon>
    </lineage>
</organism>
<evidence type="ECO:0000256" key="11">
    <source>
        <dbReference type="ARBA" id="ARBA00023306"/>
    </source>
</evidence>
<dbReference type="SMART" id="SM00692">
    <property type="entry name" value="DM3"/>
    <property type="match status" value="1"/>
</dbReference>
<protein>
    <submittedName>
        <fullName evidence="15">THAP domain-containing protein 5</fullName>
    </submittedName>
</protein>
<evidence type="ECO:0000256" key="2">
    <source>
        <dbReference type="ARBA" id="ARBA00006177"/>
    </source>
</evidence>
<feature type="domain" description="THAP-type" evidence="14">
    <location>
        <begin position="1"/>
        <end position="80"/>
    </location>
</feature>
<dbReference type="GO" id="GO:0043565">
    <property type="term" value="F:sequence-specific DNA binding"/>
    <property type="evidence" value="ECO:0007669"/>
    <property type="project" value="InterPro"/>
</dbReference>
<reference evidence="15" key="1">
    <citation type="submission" date="2021-07" db="EMBL/GenBank/DDBJ databases">
        <authorList>
            <person name="Catto M.A."/>
            <person name="Jacobson A."/>
            <person name="Kennedy G."/>
            <person name="Labadie P."/>
            <person name="Hunt B.G."/>
            <person name="Srinivasan R."/>
        </authorList>
    </citation>
    <scope>NUCLEOTIDE SEQUENCE</scope>
    <source>
        <strain evidence="15">PL_HMW_Pooled</strain>
        <tissue evidence="15">Head</tissue>
    </source>
</reference>
<proteinExistence type="inferred from homology"/>
<evidence type="ECO:0000256" key="4">
    <source>
        <dbReference type="ARBA" id="ARBA00022771"/>
    </source>
</evidence>
<keyword evidence="11" id="KW-0131">Cell cycle</keyword>
<dbReference type="InterPro" id="IPR038441">
    <property type="entry name" value="THAP_Znf_sf"/>
</dbReference>
<evidence type="ECO:0000256" key="12">
    <source>
        <dbReference type="PROSITE-ProRule" id="PRU00309"/>
    </source>
</evidence>
<dbReference type="Proteomes" id="UP001219518">
    <property type="component" value="Unassembled WGS sequence"/>
</dbReference>
<name>A0AAE1LJ19_9NEOP</name>
<evidence type="ECO:0000313" key="16">
    <source>
        <dbReference type="Proteomes" id="UP001219518"/>
    </source>
</evidence>
<reference evidence="15" key="2">
    <citation type="journal article" date="2023" name="BMC Genomics">
        <title>Pest status, molecular evolution, and epigenetic factors derived from the genome assembly of Frankliniella fusca, a thysanopteran phytovirus vector.</title>
        <authorList>
            <person name="Catto M.A."/>
            <person name="Labadie P.E."/>
            <person name="Jacobson A.L."/>
            <person name="Kennedy G.G."/>
            <person name="Srinivasan R."/>
            <person name="Hunt B.G."/>
        </authorList>
    </citation>
    <scope>NUCLEOTIDE SEQUENCE</scope>
    <source>
        <strain evidence="15">PL_HMW_Pooled</strain>
    </source>
</reference>
<keyword evidence="8 12" id="KW-0238">DNA-binding</keyword>
<feature type="region of interest" description="Disordered" evidence="13">
    <location>
        <begin position="328"/>
        <end position="369"/>
    </location>
</feature>
<evidence type="ECO:0000256" key="9">
    <source>
        <dbReference type="ARBA" id="ARBA00023163"/>
    </source>
</evidence>
<sequence length="369" mass="41442">MPRCCSVPGCKSGYKQGLSLLCYPKDAQRRAAWLQTLRDNGMSPTNNQFVCELHFGPDQWEKVRVDGTRKLKWSGVPNVLDPAQVEEARENVKSRRKALAAQPITVKRKPARIIQEIPTQRKHVKCACPEDNIEDPLHLPLQNSLQDSDQDAFQGSSKNCRGNVIMLQSAPTIDVPASQPLIVESFSLPNNLHAEIGSQQASSDLDTPNPTSVESEEQSNLQFILPVPGKDHSIIVSMPQTHFRTRLAEDLDDVKNFLSKTECSLEEKLVRSLTYLVEKHQLLDKKFQAIEALSKEHLSLKRKLKFHERVLLENKKLKAKLQKYEKQASIENASSKKKSGGDSYKSKTDGRNETTPTIPQWVDAGEGCL</sequence>
<comment type="caution">
    <text evidence="15">The sequence shown here is derived from an EMBL/GenBank/DDBJ whole genome shotgun (WGS) entry which is preliminary data.</text>
</comment>
<keyword evidence="7" id="KW-0175">Coiled coil</keyword>
<evidence type="ECO:0000256" key="13">
    <source>
        <dbReference type="SAM" id="MobiDB-lite"/>
    </source>
</evidence>
<evidence type="ECO:0000256" key="6">
    <source>
        <dbReference type="ARBA" id="ARBA00023015"/>
    </source>
</evidence>
<evidence type="ECO:0000256" key="5">
    <source>
        <dbReference type="ARBA" id="ARBA00022833"/>
    </source>
</evidence>
<evidence type="ECO:0000313" key="15">
    <source>
        <dbReference type="EMBL" id="KAK3922056.1"/>
    </source>
</evidence>
<evidence type="ECO:0000256" key="10">
    <source>
        <dbReference type="ARBA" id="ARBA00023242"/>
    </source>
</evidence>
<dbReference type="Gene3D" id="6.20.210.20">
    <property type="entry name" value="THAP domain"/>
    <property type="match status" value="1"/>
</dbReference>
<keyword evidence="9" id="KW-0804">Transcription</keyword>
<keyword evidence="10" id="KW-0539">Nucleus</keyword>
<keyword evidence="5" id="KW-0862">Zinc</keyword>
<evidence type="ECO:0000256" key="1">
    <source>
        <dbReference type="ARBA" id="ARBA00004642"/>
    </source>
</evidence>
<accession>A0AAE1LJ19</accession>
<gene>
    <name evidence="15" type="ORF">KUF71_011232</name>
</gene>
<dbReference type="PANTHER" id="PTHR46600:SF1">
    <property type="entry name" value="THAP DOMAIN-CONTAINING PROTEIN 1"/>
    <property type="match status" value="1"/>
</dbReference>
<dbReference type="Pfam" id="PF05485">
    <property type="entry name" value="THAP"/>
    <property type="match status" value="1"/>
</dbReference>
<dbReference type="SMART" id="SM00980">
    <property type="entry name" value="THAP"/>
    <property type="match status" value="1"/>
</dbReference>
<dbReference type="PANTHER" id="PTHR46600">
    <property type="entry name" value="THAP DOMAIN-CONTAINING"/>
    <property type="match status" value="1"/>
</dbReference>
<dbReference type="GO" id="GO:0005654">
    <property type="term" value="C:nucleoplasm"/>
    <property type="evidence" value="ECO:0007669"/>
    <property type="project" value="UniProtKB-SubCell"/>
</dbReference>
<comment type="subcellular location">
    <subcellularLocation>
        <location evidence="1">Nucleus</location>
        <location evidence="1">Nucleoplasm</location>
    </subcellularLocation>
</comment>
<keyword evidence="4 12" id="KW-0863">Zinc-finger</keyword>